<evidence type="ECO:0000313" key="19">
    <source>
        <dbReference type="Ensembl" id="ENSSFOP00015000836.1"/>
    </source>
</evidence>
<feature type="transmembrane region" description="Helical" evidence="18">
    <location>
        <begin position="12"/>
        <end position="29"/>
    </location>
</feature>
<dbReference type="Pfam" id="PF00777">
    <property type="entry name" value="Glyco_transf_29"/>
    <property type="match status" value="1"/>
</dbReference>
<dbReference type="PANTHER" id="PTHR45941:SF1">
    <property type="entry name" value="ALPHA-N-ACETYLGALACTOSAMINIDE ALPHA-2,6-SIALYLTRANSFERASE 1"/>
    <property type="match status" value="1"/>
</dbReference>
<comment type="catalytic activity">
    <reaction evidence="16">
        <text>a 3-O-[N-acetyl-alpha-D-galactosaminyl]-L-threonyl-[protein] + CMP-N-acetyl-beta-neuraminate = a 3-O-[N-acetyl-alpha-neuraminosyl-(2-&gt;6)-N-acetyl-alpha-D-galactosaminyl]-L-threonyl-[protein] + CMP + H(+)</text>
        <dbReference type="Rhea" id="RHEA:81643"/>
        <dbReference type="Rhea" id="RHEA-COMP:11689"/>
        <dbReference type="Rhea" id="RHEA-COMP:19720"/>
        <dbReference type="ChEBI" id="CHEBI:15378"/>
        <dbReference type="ChEBI" id="CHEBI:57812"/>
        <dbReference type="ChEBI" id="CHEBI:60377"/>
        <dbReference type="ChEBI" id="CHEBI:87075"/>
        <dbReference type="ChEBI" id="CHEBI:231970"/>
    </reaction>
    <physiologicalReaction direction="left-to-right" evidence="16">
        <dbReference type="Rhea" id="RHEA:81644"/>
    </physiologicalReaction>
</comment>
<keyword evidence="6 18" id="KW-0812">Transmembrane</keyword>
<evidence type="ECO:0000256" key="3">
    <source>
        <dbReference type="ARBA" id="ARBA00006003"/>
    </source>
</evidence>
<dbReference type="InterPro" id="IPR001675">
    <property type="entry name" value="Glyco_trans_29"/>
</dbReference>
<organism evidence="19 20">
    <name type="scientific">Scleropages formosus</name>
    <name type="common">Asian bonytongue</name>
    <name type="synonym">Osteoglossum formosum</name>
    <dbReference type="NCBI Taxonomy" id="113540"/>
    <lineage>
        <taxon>Eukaryota</taxon>
        <taxon>Metazoa</taxon>
        <taxon>Chordata</taxon>
        <taxon>Craniata</taxon>
        <taxon>Vertebrata</taxon>
        <taxon>Euteleostomi</taxon>
        <taxon>Actinopterygii</taxon>
        <taxon>Neopterygii</taxon>
        <taxon>Teleostei</taxon>
        <taxon>Osteoglossocephala</taxon>
        <taxon>Osteoglossomorpha</taxon>
        <taxon>Osteoglossiformes</taxon>
        <taxon>Osteoglossidae</taxon>
        <taxon>Scleropages</taxon>
    </lineage>
</organism>
<dbReference type="Ensembl" id="ENSSFOT00015000864.2">
    <property type="protein sequence ID" value="ENSSFOP00015000836.1"/>
    <property type="gene ID" value="ENSSFOG00015000642.2"/>
</dbReference>
<comment type="subcellular location">
    <subcellularLocation>
        <location evidence="1">Golgi apparatus membrane</location>
        <topology evidence="1">Single-pass type II membrane protein</topology>
    </subcellularLocation>
</comment>
<keyword evidence="9" id="KW-0333">Golgi apparatus</keyword>
<evidence type="ECO:0000313" key="20">
    <source>
        <dbReference type="Proteomes" id="UP000694397"/>
    </source>
</evidence>
<evidence type="ECO:0000256" key="2">
    <source>
        <dbReference type="ARBA" id="ARBA00004922"/>
    </source>
</evidence>
<keyword evidence="20" id="KW-1185">Reference proteome</keyword>
<evidence type="ECO:0000256" key="6">
    <source>
        <dbReference type="ARBA" id="ARBA00022692"/>
    </source>
</evidence>
<proteinExistence type="inferred from homology"/>
<sequence length="486" mass="56529">MTLRGLGKVLPPGFSILLLFCIFLYAFLWQQLGTHAVRKFFHPNVVTTYFTSPESNDQQMNDKLSLFSWRHGVKPTPENFSETNETNSAEARTHTGAKPTIKAHPVSRRLSYTVNKKGNSKFGLSTVHHTANITTGPIMNKKSFSKMPKWDFEEKYIQDTHPKQMTCQESLRNTADPEFNRSFIPNIQLFMHREHLNMSEWNRLTHFNNPFGFMGYHYKDVKTAVDLIPKTADNFLTVPRNDKSKCIRCAVVGTGGILSGSLMGKEIDSHDYVFRMNGAVIKGYEEDVGNRTSVYVHTMHSTRASLYLLEKYGFKSIPRDENIKYVLIPEGVRDFQWLLGLLQKKPIPEGDYSGIRPWTYYPDNMDLNRFYVLHPDFLRYVKNRFLKSKILQSPSWHVYRPTNGAFTLFLALHACDVVDAYGFVTADYSKYSNYYYDKLKAKVTFYGNHDYNLEMNLWKKLHDSEIIRLYQRQEDTEDSRNKTSKH</sequence>
<feature type="compositionally biased region" description="Polar residues" evidence="17">
    <location>
        <begin position="78"/>
        <end position="90"/>
    </location>
</feature>
<evidence type="ECO:0000256" key="7">
    <source>
        <dbReference type="ARBA" id="ARBA00022968"/>
    </source>
</evidence>
<feature type="region of interest" description="Disordered" evidence="17">
    <location>
        <begin position="77"/>
        <end position="97"/>
    </location>
</feature>
<keyword evidence="7" id="KW-0735">Signal-anchor</keyword>
<evidence type="ECO:0000256" key="16">
    <source>
        <dbReference type="ARBA" id="ARBA00052285"/>
    </source>
</evidence>
<reference evidence="19 20" key="1">
    <citation type="submission" date="2019-04" db="EMBL/GenBank/DDBJ databases">
        <authorList>
            <consortium name="Wellcome Sanger Institute Data Sharing"/>
        </authorList>
    </citation>
    <scope>NUCLEOTIDE SEQUENCE [LARGE SCALE GENOMIC DNA]</scope>
</reference>
<evidence type="ECO:0000256" key="9">
    <source>
        <dbReference type="ARBA" id="ARBA00023034"/>
    </source>
</evidence>
<dbReference type="GO" id="GO:0001665">
    <property type="term" value="F:alpha-N-acetylgalactosaminide alpha-2,6-sialyltransferase activity"/>
    <property type="evidence" value="ECO:0007669"/>
    <property type="project" value="UniProtKB-EC"/>
</dbReference>
<dbReference type="EC" id="2.4.3.3" evidence="14"/>
<comment type="catalytic activity">
    <reaction evidence="15">
        <text>a 3-O-[N-acetyl-alpha-neuraminyl-(2-&gt;3)-beta-D-galactosyl-(1-&gt;3)-N-acetyl-alpha-D-galactosaminyl]-L-threonyl-[protein] + CMP-N-acetyl-beta-neuraminate = a 3-O-{alpha-Neu5Ac-(2-&gt;3)-beta-D-Gal-(1-&gt;3)-[alpha-Neu5Ac-(2-&gt;6)]-alpha-D-GalNAc}-L-threonyl-[protein] + CMP + H(+)</text>
        <dbReference type="Rhea" id="RHEA:81659"/>
        <dbReference type="Rhea" id="RHEA-COMP:14417"/>
        <dbReference type="Rhea" id="RHEA-COMP:16763"/>
        <dbReference type="ChEBI" id="CHEBI:15378"/>
        <dbReference type="ChEBI" id="CHEBI:57812"/>
        <dbReference type="ChEBI" id="CHEBI:60377"/>
        <dbReference type="ChEBI" id="CHEBI:139598"/>
        <dbReference type="ChEBI" id="CHEBI:156398"/>
    </reaction>
    <physiologicalReaction direction="left-to-right" evidence="15">
        <dbReference type="Rhea" id="RHEA:81660"/>
    </physiologicalReaction>
</comment>
<keyword evidence="8 18" id="KW-1133">Transmembrane helix</keyword>
<keyword evidence="10 18" id="KW-0472">Membrane</keyword>
<evidence type="ECO:0000256" key="8">
    <source>
        <dbReference type="ARBA" id="ARBA00022989"/>
    </source>
</evidence>
<name>A0A8C9QVD8_SCLFO</name>
<evidence type="ECO:0000256" key="5">
    <source>
        <dbReference type="ARBA" id="ARBA00022679"/>
    </source>
</evidence>
<evidence type="ECO:0000256" key="17">
    <source>
        <dbReference type="SAM" id="MobiDB-lite"/>
    </source>
</evidence>
<dbReference type="Gene3D" id="3.90.1480.20">
    <property type="entry name" value="Glycosyl transferase family 29"/>
    <property type="match status" value="1"/>
</dbReference>
<evidence type="ECO:0000256" key="18">
    <source>
        <dbReference type="SAM" id="Phobius"/>
    </source>
</evidence>
<gene>
    <name evidence="19" type="primary">ST6GALNAC1</name>
    <name evidence="19" type="synonym">LOC108940103</name>
</gene>
<protein>
    <recommendedName>
        <fullName evidence="14">alpha-N-acetylgalactosaminide alpha-2,6-sialyltransferase</fullName>
        <ecNumber evidence="14">2.4.3.3</ecNumber>
    </recommendedName>
</protein>
<evidence type="ECO:0000256" key="1">
    <source>
        <dbReference type="ARBA" id="ARBA00004323"/>
    </source>
</evidence>
<evidence type="ECO:0000256" key="11">
    <source>
        <dbReference type="ARBA" id="ARBA00023157"/>
    </source>
</evidence>
<evidence type="ECO:0000256" key="4">
    <source>
        <dbReference type="ARBA" id="ARBA00022676"/>
    </source>
</evidence>
<keyword evidence="5" id="KW-0808">Transferase</keyword>
<keyword evidence="12" id="KW-0325">Glycoprotein</keyword>
<dbReference type="OrthoDB" id="10264956at2759"/>
<comment type="pathway">
    <text evidence="2">Protein modification; protein glycosylation.</text>
</comment>
<accession>A0A8C9QVD8</accession>
<reference evidence="19" key="2">
    <citation type="submission" date="2025-08" db="UniProtKB">
        <authorList>
            <consortium name="Ensembl"/>
        </authorList>
    </citation>
    <scope>IDENTIFICATION</scope>
</reference>
<keyword evidence="4" id="KW-0328">Glycosyltransferase</keyword>
<dbReference type="PANTHER" id="PTHR45941">
    <property type="entry name" value="ALPHA-N-ACETYLGALACTOSAMINIDE ALPHA-2,6-SIALYLTRANSFERASE 2-LIKE-RELATED"/>
    <property type="match status" value="1"/>
</dbReference>
<evidence type="ECO:0000256" key="13">
    <source>
        <dbReference type="ARBA" id="ARBA00036348"/>
    </source>
</evidence>
<comment type="catalytic activity">
    <reaction evidence="13">
        <text>a beta-D-galactosyl-(1-&gt;3)-N-acetyl-alpha-D-galactosaminyl derivative + CMP-N-acetyl-beta-neuraminate = a beta-D-galactosyl-(1-&gt;3)-[N-acetyl-alpha-neuraminyl-(2-&gt;6)]-N-acetyl-alpha-D-galactosaminyl derivative + CMP + H(+)</text>
        <dbReference type="Rhea" id="RHEA:11136"/>
        <dbReference type="ChEBI" id="CHEBI:15378"/>
        <dbReference type="ChEBI" id="CHEBI:57812"/>
        <dbReference type="ChEBI" id="CHEBI:60377"/>
        <dbReference type="ChEBI" id="CHEBI:133470"/>
        <dbReference type="ChEBI" id="CHEBI:140764"/>
        <dbReference type="EC" id="2.4.3.3"/>
    </reaction>
    <physiologicalReaction direction="left-to-right" evidence="13">
        <dbReference type="Rhea" id="RHEA:11137"/>
    </physiologicalReaction>
</comment>
<dbReference type="FunFam" id="3.90.1480.20:FF:000015">
    <property type="entry name" value="Lactosylceramide alpha-2,3-sialyltransferase"/>
    <property type="match status" value="1"/>
</dbReference>
<comment type="similarity">
    <text evidence="3">Belongs to the glycosyltransferase 29 family.</text>
</comment>
<reference evidence="19" key="3">
    <citation type="submission" date="2025-09" db="UniProtKB">
        <authorList>
            <consortium name="Ensembl"/>
        </authorList>
    </citation>
    <scope>IDENTIFICATION</scope>
</reference>
<dbReference type="GO" id="GO:0000139">
    <property type="term" value="C:Golgi membrane"/>
    <property type="evidence" value="ECO:0007669"/>
    <property type="project" value="UniProtKB-SubCell"/>
</dbReference>
<dbReference type="GO" id="GO:0009312">
    <property type="term" value="P:oligosaccharide biosynthetic process"/>
    <property type="evidence" value="ECO:0007669"/>
    <property type="project" value="TreeGrafter"/>
</dbReference>
<dbReference type="InterPro" id="IPR038578">
    <property type="entry name" value="GT29-like_sf"/>
</dbReference>
<evidence type="ECO:0000256" key="12">
    <source>
        <dbReference type="ARBA" id="ARBA00023180"/>
    </source>
</evidence>
<evidence type="ECO:0000256" key="15">
    <source>
        <dbReference type="ARBA" id="ARBA00050664"/>
    </source>
</evidence>
<keyword evidence="11" id="KW-1015">Disulfide bond</keyword>
<dbReference type="Proteomes" id="UP000694397">
    <property type="component" value="Chromosome 20"/>
</dbReference>
<dbReference type="AlphaFoldDB" id="A0A8C9QVD8"/>
<dbReference type="GeneTree" id="ENSGT00940000159930"/>
<evidence type="ECO:0000256" key="10">
    <source>
        <dbReference type="ARBA" id="ARBA00023136"/>
    </source>
</evidence>
<evidence type="ECO:0000256" key="14">
    <source>
        <dbReference type="ARBA" id="ARBA00039109"/>
    </source>
</evidence>